<keyword evidence="3" id="KW-1185">Reference proteome</keyword>
<dbReference type="SUPFAM" id="SSF160631">
    <property type="entry name" value="SMI1/KNR4-like"/>
    <property type="match status" value="1"/>
</dbReference>
<dbReference type="SMART" id="SM00860">
    <property type="entry name" value="SMI1_KNR4"/>
    <property type="match status" value="1"/>
</dbReference>
<gene>
    <name evidence="2" type="ORF">J1786_23570</name>
</gene>
<dbReference type="Gene3D" id="3.40.1580.10">
    <property type="entry name" value="SMI1/KNR4-like"/>
    <property type="match status" value="1"/>
</dbReference>
<evidence type="ECO:0000313" key="3">
    <source>
        <dbReference type="Proteomes" id="UP000699865"/>
    </source>
</evidence>
<dbReference type="EMBL" id="JAFMOU010000072">
    <property type="protein sequence ID" value="MBU9837771.1"/>
    <property type="molecule type" value="Genomic_DNA"/>
</dbReference>
<comment type="caution">
    <text evidence="2">The sequence shown here is derived from an EMBL/GenBank/DDBJ whole genome shotgun (WGS) entry which is preliminary data.</text>
</comment>
<dbReference type="RefSeq" id="WP_129952095.1">
    <property type="nucleotide sequence ID" value="NZ_JAFMOS010000449.1"/>
</dbReference>
<protein>
    <submittedName>
        <fullName evidence="2">SMI1/KNR4 family protein</fullName>
    </submittedName>
</protein>
<accession>A0ABS6L7D9</accession>
<dbReference type="Proteomes" id="UP000699865">
    <property type="component" value="Unassembled WGS sequence"/>
</dbReference>
<feature type="domain" description="Knr4/Smi1-like" evidence="1">
    <location>
        <begin position="17"/>
        <end position="129"/>
    </location>
</feature>
<evidence type="ECO:0000313" key="2">
    <source>
        <dbReference type="EMBL" id="MBU9837771.1"/>
    </source>
</evidence>
<dbReference type="Pfam" id="PF14567">
    <property type="entry name" value="SUKH_5"/>
    <property type="match status" value="1"/>
</dbReference>
<dbReference type="InterPro" id="IPR018958">
    <property type="entry name" value="Knr4/Smi1-like_dom"/>
</dbReference>
<organism evidence="2 3">
    <name type="scientific">Rahnella perminowiae</name>
    <dbReference type="NCBI Taxonomy" id="2816244"/>
    <lineage>
        <taxon>Bacteria</taxon>
        <taxon>Pseudomonadati</taxon>
        <taxon>Pseudomonadota</taxon>
        <taxon>Gammaproteobacteria</taxon>
        <taxon>Enterobacterales</taxon>
        <taxon>Yersiniaceae</taxon>
        <taxon>Rahnella</taxon>
    </lineage>
</organism>
<reference evidence="2 3" key="1">
    <citation type="submission" date="2021-03" db="EMBL/GenBank/DDBJ databases">
        <title>Five novel Rahnella species.</title>
        <authorList>
            <person name="Brady C."/>
            <person name="Asselin J."/>
            <person name="Beer S."/>
            <person name="Bruberg M.B."/>
            <person name="Crampton B."/>
            <person name="Venter S."/>
            <person name="Arnold D."/>
            <person name="Denman S."/>
        </authorList>
    </citation>
    <scope>NUCLEOTIDE SEQUENCE [LARGE SCALE GENOMIC DNA]</scope>
    <source>
        <strain evidence="2 3">L72c</strain>
    </source>
</reference>
<dbReference type="InterPro" id="IPR037883">
    <property type="entry name" value="Knr4/Smi1-like_sf"/>
</dbReference>
<evidence type="ECO:0000259" key="1">
    <source>
        <dbReference type="SMART" id="SM00860"/>
    </source>
</evidence>
<name>A0ABS6L7D9_9GAMM</name>
<sequence length="135" mass="15204">MKKLEQQVATHDADIRPATENEINAAEQALRMHFSEEYKTYLSEFGLVASGATEIYGLGVPATSHLNILSAIEPLREGKDYPQQAVPLYDIGDGYYSLYDNRQCKILTWSMITGVVEISDETLEAFLLRVIFDIK</sequence>
<proteinExistence type="predicted"/>